<dbReference type="InterPro" id="IPR000719">
    <property type="entry name" value="Prot_kinase_dom"/>
</dbReference>
<dbReference type="CDD" id="cd17919">
    <property type="entry name" value="DEXHc_Snf"/>
    <property type="match status" value="1"/>
</dbReference>
<name>A0A8S1SCD5_PAROT</name>
<dbReference type="SMART" id="SM00487">
    <property type="entry name" value="DEXDc"/>
    <property type="match status" value="1"/>
</dbReference>
<evidence type="ECO:0000256" key="15">
    <source>
        <dbReference type="PROSITE-ProRule" id="PRU00146"/>
    </source>
</evidence>
<dbReference type="CDD" id="cd18793">
    <property type="entry name" value="SF2_C_SNF"/>
    <property type="match status" value="1"/>
</dbReference>
<keyword evidence="6 16" id="KW-0547">Nucleotide-binding</keyword>
<keyword evidence="2" id="KW-0723">Serine/threonine-protein kinase</keyword>
<evidence type="ECO:0000256" key="13">
    <source>
        <dbReference type="ARBA" id="ARBA00047899"/>
    </source>
</evidence>
<reference evidence="23" key="1">
    <citation type="submission" date="2021-01" db="EMBL/GenBank/DDBJ databases">
        <authorList>
            <consortium name="Genoscope - CEA"/>
            <person name="William W."/>
        </authorList>
    </citation>
    <scope>NUCLEOTIDE SEQUENCE</scope>
</reference>
<keyword evidence="10" id="KW-0862">Zinc</keyword>
<dbReference type="PROSITE" id="PS00108">
    <property type="entry name" value="PROTEIN_KINASE_ST"/>
    <property type="match status" value="1"/>
</dbReference>
<dbReference type="PANTHER" id="PTHR45623">
    <property type="entry name" value="CHROMODOMAIN-HELICASE-DNA-BINDING PROTEIN 3-RELATED-RELATED"/>
    <property type="match status" value="1"/>
</dbReference>
<evidence type="ECO:0000256" key="3">
    <source>
        <dbReference type="ARBA" id="ARBA00022679"/>
    </source>
</evidence>
<keyword evidence="7 15" id="KW-0863">Zinc-finger</keyword>
<evidence type="ECO:0000256" key="8">
    <source>
        <dbReference type="ARBA" id="ARBA00022777"/>
    </source>
</evidence>
<dbReference type="Pfam" id="PF00176">
    <property type="entry name" value="SNF2-rel_dom"/>
    <property type="match status" value="1"/>
</dbReference>
<evidence type="ECO:0000256" key="12">
    <source>
        <dbReference type="ARBA" id="ARBA00023242"/>
    </source>
</evidence>
<dbReference type="InterPro" id="IPR001965">
    <property type="entry name" value="Znf_PHD"/>
</dbReference>
<evidence type="ECO:0000256" key="1">
    <source>
        <dbReference type="ARBA" id="ARBA00012513"/>
    </source>
</evidence>
<evidence type="ECO:0000313" key="23">
    <source>
        <dbReference type="EMBL" id="CAD8137127.1"/>
    </source>
</evidence>
<dbReference type="PROSITE" id="PS50016">
    <property type="entry name" value="ZF_PHD_2"/>
    <property type="match status" value="1"/>
</dbReference>
<evidence type="ECO:0000256" key="7">
    <source>
        <dbReference type="ARBA" id="ARBA00022771"/>
    </source>
</evidence>
<evidence type="ECO:0000256" key="14">
    <source>
        <dbReference type="ARBA" id="ARBA00048679"/>
    </source>
</evidence>
<dbReference type="GO" id="GO:0005524">
    <property type="term" value="F:ATP binding"/>
    <property type="evidence" value="ECO:0007669"/>
    <property type="project" value="UniProtKB-UniRule"/>
</dbReference>
<keyword evidence="9" id="KW-0378">Hydrolase</keyword>
<keyword evidence="4" id="KW-0479">Metal-binding</keyword>
<dbReference type="PROSITE" id="PS51192">
    <property type="entry name" value="HELICASE_ATP_BIND_1"/>
    <property type="match status" value="1"/>
</dbReference>
<dbReference type="EMBL" id="CAJJDP010000007">
    <property type="protein sequence ID" value="CAD8137127.1"/>
    <property type="molecule type" value="Genomic_DNA"/>
</dbReference>
<comment type="catalytic activity">
    <reaction evidence="14">
        <text>L-seryl-[protein] + ATP = O-phospho-L-seryl-[protein] + ADP + H(+)</text>
        <dbReference type="Rhea" id="RHEA:17989"/>
        <dbReference type="Rhea" id="RHEA-COMP:9863"/>
        <dbReference type="Rhea" id="RHEA-COMP:11604"/>
        <dbReference type="ChEBI" id="CHEBI:15378"/>
        <dbReference type="ChEBI" id="CHEBI:29999"/>
        <dbReference type="ChEBI" id="CHEBI:30616"/>
        <dbReference type="ChEBI" id="CHEBI:83421"/>
        <dbReference type="ChEBI" id="CHEBI:456216"/>
        <dbReference type="EC" id="2.7.11.1"/>
    </reaction>
</comment>
<evidence type="ECO:0000256" key="6">
    <source>
        <dbReference type="ARBA" id="ARBA00022741"/>
    </source>
</evidence>
<dbReference type="SMART" id="SM00490">
    <property type="entry name" value="HELICc"/>
    <property type="match status" value="1"/>
</dbReference>
<evidence type="ECO:0000259" key="18">
    <source>
        <dbReference type="PROSITE" id="PS50011"/>
    </source>
</evidence>
<dbReference type="FunFam" id="1.10.510.10:FF:000235">
    <property type="entry name" value="Serine/threonine-protein kinase ark1"/>
    <property type="match status" value="1"/>
</dbReference>
<dbReference type="GO" id="GO:0042393">
    <property type="term" value="F:histone binding"/>
    <property type="evidence" value="ECO:0007669"/>
    <property type="project" value="TreeGrafter"/>
</dbReference>
<evidence type="ECO:0000256" key="11">
    <source>
        <dbReference type="ARBA" id="ARBA00022840"/>
    </source>
</evidence>
<dbReference type="PANTHER" id="PTHR45623:SF17">
    <property type="entry name" value="CHROMODOMAIN-HELICASE-DNA-BINDING PROTEIN 3-RELATED"/>
    <property type="match status" value="1"/>
</dbReference>
<dbReference type="Pfam" id="PF00271">
    <property type="entry name" value="Helicase_C"/>
    <property type="match status" value="1"/>
</dbReference>
<comment type="catalytic activity">
    <reaction evidence="13">
        <text>L-threonyl-[protein] + ATP = O-phospho-L-threonyl-[protein] + ADP + H(+)</text>
        <dbReference type="Rhea" id="RHEA:46608"/>
        <dbReference type="Rhea" id="RHEA-COMP:11060"/>
        <dbReference type="Rhea" id="RHEA-COMP:11605"/>
        <dbReference type="ChEBI" id="CHEBI:15378"/>
        <dbReference type="ChEBI" id="CHEBI:30013"/>
        <dbReference type="ChEBI" id="CHEBI:30616"/>
        <dbReference type="ChEBI" id="CHEBI:61977"/>
        <dbReference type="ChEBI" id="CHEBI:456216"/>
        <dbReference type="EC" id="2.7.11.1"/>
    </reaction>
</comment>
<dbReference type="InterPro" id="IPR008271">
    <property type="entry name" value="Ser/Thr_kinase_AS"/>
</dbReference>
<dbReference type="GO" id="GO:0016887">
    <property type="term" value="F:ATP hydrolysis activity"/>
    <property type="evidence" value="ECO:0007669"/>
    <property type="project" value="TreeGrafter"/>
</dbReference>
<evidence type="ECO:0000256" key="17">
    <source>
        <dbReference type="SAM" id="MobiDB-lite"/>
    </source>
</evidence>
<evidence type="ECO:0000259" key="22">
    <source>
        <dbReference type="PROSITE" id="PS51194"/>
    </source>
</evidence>
<keyword evidence="5" id="KW-0677">Repeat</keyword>
<dbReference type="GO" id="GO:0008270">
    <property type="term" value="F:zinc ion binding"/>
    <property type="evidence" value="ECO:0007669"/>
    <property type="project" value="UniProtKB-KW"/>
</dbReference>
<organism evidence="23 24">
    <name type="scientific">Paramecium octaurelia</name>
    <dbReference type="NCBI Taxonomy" id="43137"/>
    <lineage>
        <taxon>Eukaryota</taxon>
        <taxon>Sar</taxon>
        <taxon>Alveolata</taxon>
        <taxon>Ciliophora</taxon>
        <taxon>Intramacronucleata</taxon>
        <taxon>Oligohymenophorea</taxon>
        <taxon>Peniculida</taxon>
        <taxon>Parameciidae</taxon>
        <taxon>Paramecium</taxon>
    </lineage>
</organism>
<dbReference type="GO" id="GO:0003682">
    <property type="term" value="F:chromatin binding"/>
    <property type="evidence" value="ECO:0007669"/>
    <property type="project" value="TreeGrafter"/>
</dbReference>
<dbReference type="PROSITE" id="PS50013">
    <property type="entry name" value="CHROMO_2"/>
    <property type="match status" value="1"/>
</dbReference>
<evidence type="ECO:0000256" key="10">
    <source>
        <dbReference type="ARBA" id="ARBA00022833"/>
    </source>
</evidence>
<evidence type="ECO:0000256" key="9">
    <source>
        <dbReference type="ARBA" id="ARBA00022801"/>
    </source>
</evidence>
<dbReference type="Proteomes" id="UP000683925">
    <property type="component" value="Unassembled WGS sequence"/>
</dbReference>
<dbReference type="CDD" id="cd15538">
    <property type="entry name" value="PHD_PRKCBP1"/>
    <property type="match status" value="1"/>
</dbReference>
<dbReference type="InterPro" id="IPR014001">
    <property type="entry name" value="Helicase_ATP-bd"/>
</dbReference>
<dbReference type="OrthoDB" id="5857104at2759"/>
<dbReference type="EC" id="2.7.11.1" evidence="1"/>
<keyword evidence="11 16" id="KW-0067">ATP-binding</keyword>
<feature type="domain" description="Chromo" evidence="19">
    <location>
        <begin position="675"/>
        <end position="759"/>
    </location>
</feature>
<evidence type="ECO:0000259" key="20">
    <source>
        <dbReference type="PROSITE" id="PS50016"/>
    </source>
</evidence>
<feature type="compositionally biased region" description="Low complexity" evidence="17">
    <location>
        <begin position="1393"/>
        <end position="1406"/>
    </location>
</feature>
<sequence>MQSEDNEWQKVVQTTTKIDQQIKNIKLRLQSALTQLIIQSEENNKISNPEPILPKTNVPLIIQHTSRSIEKRDKPAIRQCASKSPIRTPETTDCPSPISSIAHNSLLRMQLKAAEVLSPKYQNISDRFHIGKFLGKGKFSDVFQAQEKSSKVLVALKVIQKSVISKYKMEAQLAHEIKIQSYLNHPNILKLYGVFQEQTKIVLILEYAPDGELYKLLKKQPNRRFSENKAGNYIAQIVEGISYMHKMKVIHRDIKPENILISLQFLKIADFGLATYSPESKPRQSFCGTIDYMSPEIASGQDYDHSVDLWSIGILAYELTTGTTPFYQSSKEDTMRKIIEGRVDFPKYVSNELQDFSKCCLRKDPSQRLRLEQMAVHKWIQMNHQAGGQYDRMLVQQLRENQEKRVRKPNRYKFQDEEEIDQIIKSCEKAQKSRKLRKLSQESSIEVDEEEDEQSDSQYESDYNEDYCWKCRQKNRPLLCCDSCYRSFHMACVGIKKMPPGSWYCPQCCQYEQSYCPYCDEQSTNEKIICSKCNTFIHFDCILKDIPFEAILRSPANRKQISEEQFSQLLLADRPTKTSPLIFHCCLRCLQSFGVGQILTHLKFKEKQCYLILLEQSSYLHCHFFSQAQVQTVNQRKLKNYVEKNEGKQDTLENDNDADLQASLNYIEEDILEYLEPERIIGCKRGANDQKKTWREIYNQEMPKITQYGTKNNYKFLIKWSRMFYEESSWEDAYFIMEKNRDEFKRFLKSKILEETYGTPEYEQFIKQFLKVPQGKSKKNQPVWITGGQLHSFQLQGLQWLQKSYETNNNVILADEMGLGKTIQTISFLNFLQYEYKKSGPFLIIGPATILYNWLKELKKWAETFNVIVYTGNQESRDIIKAKEFYYSNNNNVCKFNVLITSYDIAIIDQAIIKKINWECLIVDEAHRLKNNDSKFFKVCSQFSSQHIILLTGTPLQNNLQELINLIEFIAPQKVKQLKKEQLNVLFNNQDLDDFQEVKKTTLTELNSLLKPHILRRTKADVKLQVPEMEEIIIKLCLTDKQKFLYKNVMLRNYEKLKVLDQKKGASKANLLNILMSLRLVCNHPYLFTYKREFPNEDIEEMINQSNKLKFVDRIIPRLLEMQHKMLIFSQFTMMLDLMQHYLQLRGYSYERLDGTTSIMDRQRIIDSFNNSTGKSKIFLLSTRAGGLGINLTSADTIIFTDSDFNPYRDLQAISRAHRMGQTNKVKVFRLVSKYTAEERIIQIATKKLLLEEIIINPINKFTKDDFQSIFKESTWELFNKNLEEKDQEFTDEQLNILLQRDIEQQSDQQYVNLKKNDINDYYLSGFKFTSFNLEQIEKEGEESHQNVNLDKYWETFLDEEAKEFAEKEQDEFGKGKRLKKQNMPNYHEDYHQFSSSQYSPSDQSQGTGSEQENDENKKDQKVVSERMQKLIDKDLQIMRFFQQTVLEHSELAQLSVDNDIVTYGFTAYHRLEFLDFVLSFGMDFDSIDQFYQVLQREKPQCFSAEYKPSNDEFKKYVKEFYSLLLDYEQFKEKKNIAFCKINPKDIFYRICGLMYLKKKYQFYQNRQAKFTIKHESYQKNKVQKDQEQIIYKNEEWTNFDDFTLCKYIAEKGFNAIDQIVEDQGYFQFASELQEFPFWFKLFRKIEQVQFEQIQNEEQVKKYLKYWMQQRCLMLMSLIIDSEE</sequence>
<feature type="domain" description="Helicase ATP-binding" evidence="21">
    <location>
        <begin position="802"/>
        <end position="973"/>
    </location>
</feature>
<protein>
    <recommendedName>
        <fullName evidence="1">non-specific serine/threonine protein kinase</fullName>
        <ecNumber evidence="1">2.7.11.1</ecNumber>
    </recommendedName>
</protein>
<evidence type="ECO:0000256" key="4">
    <source>
        <dbReference type="ARBA" id="ARBA00022723"/>
    </source>
</evidence>
<gene>
    <name evidence="23" type="ORF">POCTA_138.1.T0080203</name>
</gene>
<keyword evidence="3" id="KW-0808">Transferase</keyword>
<dbReference type="InterPro" id="IPR000330">
    <property type="entry name" value="SNF2_N"/>
</dbReference>
<feature type="compositionally biased region" description="Basic and acidic residues" evidence="17">
    <location>
        <begin position="1415"/>
        <end position="1424"/>
    </location>
</feature>
<dbReference type="GO" id="GO:0003677">
    <property type="term" value="F:DNA binding"/>
    <property type="evidence" value="ECO:0007669"/>
    <property type="project" value="TreeGrafter"/>
</dbReference>
<feature type="domain" description="PHD-type" evidence="20">
    <location>
        <begin position="465"/>
        <end position="511"/>
    </location>
</feature>
<accession>A0A8S1SCD5</accession>
<evidence type="ECO:0000259" key="19">
    <source>
        <dbReference type="PROSITE" id="PS50013"/>
    </source>
</evidence>
<dbReference type="SMART" id="SM00249">
    <property type="entry name" value="PHD"/>
    <property type="match status" value="2"/>
</dbReference>
<dbReference type="PROSITE" id="PS51194">
    <property type="entry name" value="HELICASE_CTER"/>
    <property type="match status" value="1"/>
</dbReference>
<dbReference type="InterPro" id="IPR019787">
    <property type="entry name" value="Znf_PHD-finger"/>
</dbReference>
<dbReference type="CDD" id="cd14007">
    <property type="entry name" value="STKc_Aurora"/>
    <property type="match status" value="1"/>
</dbReference>
<comment type="caution">
    <text evidence="23">The sequence shown here is derived from an EMBL/GenBank/DDBJ whole genome shotgun (WGS) entry which is preliminary data.</text>
</comment>
<dbReference type="GO" id="GO:0140658">
    <property type="term" value="F:ATP-dependent chromatin remodeler activity"/>
    <property type="evidence" value="ECO:0007669"/>
    <property type="project" value="TreeGrafter"/>
</dbReference>
<feature type="region of interest" description="Disordered" evidence="17">
    <location>
        <begin position="1392"/>
        <end position="1424"/>
    </location>
</feature>
<evidence type="ECO:0000256" key="2">
    <source>
        <dbReference type="ARBA" id="ARBA00022527"/>
    </source>
</evidence>
<keyword evidence="12" id="KW-0539">Nucleus</keyword>
<feature type="domain" description="Protein kinase" evidence="18">
    <location>
        <begin position="128"/>
        <end position="380"/>
    </location>
</feature>
<dbReference type="GO" id="GO:0004674">
    <property type="term" value="F:protein serine/threonine kinase activity"/>
    <property type="evidence" value="ECO:0007669"/>
    <property type="project" value="UniProtKB-KW"/>
</dbReference>
<dbReference type="InterPro" id="IPR044075">
    <property type="entry name" value="PRKCBP1_PHD"/>
</dbReference>
<dbReference type="OMA" id="DIFYRIC"/>
<dbReference type="GO" id="GO:0005634">
    <property type="term" value="C:nucleus"/>
    <property type="evidence" value="ECO:0007669"/>
    <property type="project" value="TreeGrafter"/>
</dbReference>
<feature type="domain" description="Helicase C-terminal" evidence="22">
    <location>
        <begin position="1111"/>
        <end position="1294"/>
    </location>
</feature>
<dbReference type="InterPro" id="IPR017441">
    <property type="entry name" value="Protein_kinase_ATP_BS"/>
</dbReference>
<dbReference type="SMART" id="SM00220">
    <property type="entry name" value="S_TKc"/>
    <property type="match status" value="1"/>
</dbReference>
<evidence type="ECO:0000259" key="21">
    <source>
        <dbReference type="PROSITE" id="PS51192"/>
    </source>
</evidence>
<dbReference type="InterPro" id="IPR001650">
    <property type="entry name" value="Helicase_C-like"/>
</dbReference>
<evidence type="ECO:0000256" key="16">
    <source>
        <dbReference type="PROSITE-ProRule" id="PRU10141"/>
    </source>
</evidence>
<keyword evidence="8" id="KW-0418">Kinase</keyword>
<keyword evidence="24" id="KW-1185">Reference proteome</keyword>
<feature type="binding site" evidence="16">
    <location>
        <position position="157"/>
    </location>
    <ligand>
        <name>ATP</name>
        <dbReference type="ChEBI" id="CHEBI:30616"/>
    </ligand>
</feature>
<evidence type="ECO:0000313" key="24">
    <source>
        <dbReference type="Proteomes" id="UP000683925"/>
    </source>
</evidence>
<evidence type="ECO:0000256" key="5">
    <source>
        <dbReference type="ARBA" id="ARBA00022737"/>
    </source>
</evidence>
<dbReference type="PROSITE" id="PS00107">
    <property type="entry name" value="PROTEIN_KINASE_ATP"/>
    <property type="match status" value="1"/>
</dbReference>
<dbReference type="FunFam" id="3.30.200.20:FF:000042">
    <property type="entry name" value="Aurora kinase A"/>
    <property type="match status" value="1"/>
</dbReference>
<proteinExistence type="predicted"/>
<dbReference type="InterPro" id="IPR049730">
    <property type="entry name" value="SNF2/RAD54-like_C"/>
</dbReference>
<dbReference type="InterPro" id="IPR000953">
    <property type="entry name" value="Chromo/chromo_shadow_dom"/>
</dbReference>
<dbReference type="GO" id="GO:0000785">
    <property type="term" value="C:chromatin"/>
    <property type="evidence" value="ECO:0007669"/>
    <property type="project" value="TreeGrafter"/>
</dbReference>
<dbReference type="PROSITE" id="PS50011">
    <property type="entry name" value="PROTEIN_KINASE_DOM"/>
    <property type="match status" value="1"/>
</dbReference>
<dbReference type="Pfam" id="PF00069">
    <property type="entry name" value="Pkinase"/>
    <property type="match status" value="1"/>
</dbReference>
<dbReference type="Pfam" id="PF00628">
    <property type="entry name" value="PHD"/>
    <property type="match status" value="1"/>
</dbReference>